<protein>
    <submittedName>
        <fullName evidence="2">Uncharacterized protein</fullName>
    </submittedName>
</protein>
<dbReference type="AlphaFoldDB" id="A0A2I0JTK3"/>
<keyword evidence="1" id="KW-1133">Transmembrane helix</keyword>
<sequence>MGDTVTLGMVMIGWVTVDTVMGGAAAVDCVANKALSDPASVVMTGGVTTGVVTVSVVVTGLGLVVAPGWFAREAVVTMAIAGSHRQCQ</sequence>
<feature type="transmembrane region" description="Helical" evidence="1">
    <location>
        <begin position="47"/>
        <end position="70"/>
    </location>
</feature>
<feature type="transmembrane region" description="Helical" evidence="1">
    <location>
        <begin position="7"/>
        <end position="27"/>
    </location>
</feature>
<accession>A0A2I0JTK3</accession>
<name>A0A2I0JTK3_PUNGR</name>
<keyword evidence="3" id="KW-1185">Reference proteome</keyword>
<evidence type="ECO:0000313" key="3">
    <source>
        <dbReference type="Proteomes" id="UP000233551"/>
    </source>
</evidence>
<comment type="caution">
    <text evidence="2">The sequence shown here is derived from an EMBL/GenBank/DDBJ whole genome shotgun (WGS) entry which is preliminary data.</text>
</comment>
<dbReference type="Proteomes" id="UP000233551">
    <property type="component" value="Unassembled WGS sequence"/>
</dbReference>
<keyword evidence="1" id="KW-0472">Membrane</keyword>
<keyword evidence="1" id="KW-0812">Transmembrane</keyword>
<evidence type="ECO:0000313" key="2">
    <source>
        <dbReference type="EMBL" id="PKI59649.1"/>
    </source>
</evidence>
<gene>
    <name evidence="2" type="ORF">CRG98_019955</name>
</gene>
<proteinExistence type="predicted"/>
<reference evidence="2 3" key="1">
    <citation type="submission" date="2017-11" db="EMBL/GenBank/DDBJ databases">
        <title>De-novo sequencing of pomegranate (Punica granatum L.) genome.</title>
        <authorList>
            <person name="Akparov Z."/>
            <person name="Amiraslanov A."/>
            <person name="Hajiyeva S."/>
            <person name="Abbasov M."/>
            <person name="Kaur K."/>
            <person name="Hamwieh A."/>
            <person name="Solovyev V."/>
            <person name="Salamov A."/>
            <person name="Braich B."/>
            <person name="Kosarev P."/>
            <person name="Mahmoud A."/>
            <person name="Hajiyev E."/>
            <person name="Babayeva S."/>
            <person name="Izzatullayeva V."/>
            <person name="Mammadov A."/>
            <person name="Mammadov A."/>
            <person name="Sharifova S."/>
            <person name="Ojaghi J."/>
            <person name="Eynullazada K."/>
            <person name="Bayramov B."/>
            <person name="Abdulazimova A."/>
            <person name="Shahmuradov I."/>
        </authorList>
    </citation>
    <scope>NUCLEOTIDE SEQUENCE [LARGE SCALE GENOMIC DNA]</scope>
    <source>
        <strain evidence="3">cv. AG2017</strain>
        <tissue evidence="2">Leaf</tissue>
    </source>
</reference>
<evidence type="ECO:0000256" key="1">
    <source>
        <dbReference type="SAM" id="Phobius"/>
    </source>
</evidence>
<dbReference type="EMBL" id="PGOL01001256">
    <property type="protein sequence ID" value="PKI59649.1"/>
    <property type="molecule type" value="Genomic_DNA"/>
</dbReference>
<organism evidence="2 3">
    <name type="scientific">Punica granatum</name>
    <name type="common">Pomegranate</name>
    <dbReference type="NCBI Taxonomy" id="22663"/>
    <lineage>
        <taxon>Eukaryota</taxon>
        <taxon>Viridiplantae</taxon>
        <taxon>Streptophyta</taxon>
        <taxon>Embryophyta</taxon>
        <taxon>Tracheophyta</taxon>
        <taxon>Spermatophyta</taxon>
        <taxon>Magnoliopsida</taxon>
        <taxon>eudicotyledons</taxon>
        <taxon>Gunneridae</taxon>
        <taxon>Pentapetalae</taxon>
        <taxon>rosids</taxon>
        <taxon>malvids</taxon>
        <taxon>Myrtales</taxon>
        <taxon>Lythraceae</taxon>
        <taxon>Punica</taxon>
    </lineage>
</organism>